<feature type="region of interest" description="Disordered" evidence="1">
    <location>
        <begin position="1"/>
        <end position="161"/>
    </location>
</feature>
<dbReference type="AlphaFoldDB" id="A0A6A5U2J9"/>
<feature type="compositionally biased region" description="Polar residues" evidence="1">
    <location>
        <begin position="114"/>
        <end position="123"/>
    </location>
</feature>
<dbReference type="Proteomes" id="UP000800035">
    <property type="component" value="Unassembled WGS sequence"/>
</dbReference>
<dbReference type="EMBL" id="ML976985">
    <property type="protein sequence ID" value="KAF1959131.1"/>
    <property type="molecule type" value="Genomic_DNA"/>
</dbReference>
<gene>
    <name evidence="2" type="ORF">CC80DRAFT_502203</name>
</gene>
<feature type="compositionally biased region" description="Polar residues" evidence="1">
    <location>
        <begin position="56"/>
        <end position="75"/>
    </location>
</feature>
<name>A0A6A5U2J9_9PLEO</name>
<sequence>MALVPVKSQQFSNASPDDSSNHTKLDALAPSLGRRPSTGDTGDHHPLASHLEGLNITPSGTFKTIASTSSYTSVPGRTEARVAEKSSKGKEKTMEERSKPGPTRTDRRARISATPCNRPSPTKTPDLFMRSPALSSNTCRQSNNAPHETRNQNPIRNTGNAEATSLLNRDFVTYPQRPQPPPTLFEHSTS</sequence>
<accession>A0A6A5U2J9</accession>
<evidence type="ECO:0000313" key="3">
    <source>
        <dbReference type="Proteomes" id="UP000800035"/>
    </source>
</evidence>
<reference evidence="2" key="1">
    <citation type="journal article" date="2020" name="Stud. Mycol.">
        <title>101 Dothideomycetes genomes: a test case for predicting lifestyles and emergence of pathogens.</title>
        <authorList>
            <person name="Haridas S."/>
            <person name="Albert R."/>
            <person name="Binder M."/>
            <person name="Bloem J."/>
            <person name="Labutti K."/>
            <person name="Salamov A."/>
            <person name="Andreopoulos B."/>
            <person name="Baker S."/>
            <person name="Barry K."/>
            <person name="Bills G."/>
            <person name="Bluhm B."/>
            <person name="Cannon C."/>
            <person name="Castanera R."/>
            <person name="Culley D."/>
            <person name="Daum C."/>
            <person name="Ezra D."/>
            <person name="Gonzalez J."/>
            <person name="Henrissat B."/>
            <person name="Kuo A."/>
            <person name="Liang C."/>
            <person name="Lipzen A."/>
            <person name="Lutzoni F."/>
            <person name="Magnuson J."/>
            <person name="Mondo S."/>
            <person name="Nolan M."/>
            <person name="Ohm R."/>
            <person name="Pangilinan J."/>
            <person name="Park H.-J."/>
            <person name="Ramirez L."/>
            <person name="Alfaro M."/>
            <person name="Sun H."/>
            <person name="Tritt A."/>
            <person name="Yoshinaga Y."/>
            <person name="Zwiers L.-H."/>
            <person name="Turgeon B."/>
            <person name="Goodwin S."/>
            <person name="Spatafora J."/>
            <person name="Crous P."/>
            <person name="Grigoriev I."/>
        </authorList>
    </citation>
    <scope>NUCLEOTIDE SEQUENCE</scope>
    <source>
        <strain evidence="2">CBS 675.92</strain>
    </source>
</reference>
<keyword evidence="3" id="KW-1185">Reference proteome</keyword>
<feature type="compositionally biased region" description="Polar residues" evidence="1">
    <location>
        <begin position="133"/>
        <end position="161"/>
    </location>
</feature>
<evidence type="ECO:0000313" key="2">
    <source>
        <dbReference type="EMBL" id="KAF1959131.1"/>
    </source>
</evidence>
<feature type="compositionally biased region" description="Basic and acidic residues" evidence="1">
    <location>
        <begin position="78"/>
        <end position="109"/>
    </location>
</feature>
<feature type="compositionally biased region" description="Polar residues" evidence="1">
    <location>
        <begin position="7"/>
        <end position="18"/>
    </location>
</feature>
<organism evidence="2 3">
    <name type="scientific">Byssothecium circinans</name>
    <dbReference type="NCBI Taxonomy" id="147558"/>
    <lineage>
        <taxon>Eukaryota</taxon>
        <taxon>Fungi</taxon>
        <taxon>Dikarya</taxon>
        <taxon>Ascomycota</taxon>
        <taxon>Pezizomycotina</taxon>
        <taxon>Dothideomycetes</taxon>
        <taxon>Pleosporomycetidae</taxon>
        <taxon>Pleosporales</taxon>
        <taxon>Massarineae</taxon>
        <taxon>Massarinaceae</taxon>
        <taxon>Byssothecium</taxon>
    </lineage>
</organism>
<evidence type="ECO:0000256" key="1">
    <source>
        <dbReference type="SAM" id="MobiDB-lite"/>
    </source>
</evidence>
<proteinExistence type="predicted"/>
<protein>
    <submittedName>
        <fullName evidence="2">Uncharacterized protein</fullName>
    </submittedName>
</protein>